<comment type="caution">
    <text evidence="2">The sequence shown here is derived from an EMBL/GenBank/DDBJ whole genome shotgun (WGS) entry which is preliminary data.</text>
</comment>
<feature type="transmembrane region" description="Helical" evidence="1">
    <location>
        <begin position="270"/>
        <end position="290"/>
    </location>
</feature>
<gene>
    <name evidence="2" type="ORF">BC938DRAFT_472348</name>
</gene>
<feature type="transmembrane region" description="Helical" evidence="1">
    <location>
        <begin position="117"/>
        <end position="136"/>
    </location>
</feature>
<accession>A0A433Q6C0</accession>
<organism evidence="2 3">
    <name type="scientific">Jimgerdemannia flammicorona</name>
    <dbReference type="NCBI Taxonomy" id="994334"/>
    <lineage>
        <taxon>Eukaryota</taxon>
        <taxon>Fungi</taxon>
        <taxon>Fungi incertae sedis</taxon>
        <taxon>Mucoromycota</taxon>
        <taxon>Mucoromycotina</taxon>
        <taxon>Endogonomycetes</taxon>
        <taxon>Endogonales</taxon>
        <taxon>Endogonaceae</taxon>
        <taxon>Jimgerdemannia</taxon>
    </lineage>
</organism>
<dbReference type="Proteomes" id="UP000274822">
    <property type="component" value="Unassembled WGS sequence"/>
</dbReference>
<evidence type="ECO:0008006" key="4">
    <source>
        <dbReference type="Google" id="ProtNLM"/>
    </source>
</evidence>
<name>A0A433Q6C0_9FUNG</name>
<proteinExistence type="predicted"/>
<keyword evidence="3" id="KW-1185">Reference proteome</keyword>
<dbReference type="AlphaFoldDB" id="A0A433Q6C0"/>
<evidence type="ECO:0000256" key="1">
    <source>
        <dbReference type="SAM" id="Phobius"/>
    </source>
</evidence>
<evidence type="ECO:0000313" key="3">
    <source>
        <dbReference type="Proteomes" id="UP000274822"/>
    </source>
</evidence>
<feature type="transmembrane region" description="Helical" evidence="1">
    <location>
        <begin position="60"/>
        <end position="78"/>
    </location>
</feature>
<sequence length="294" mass="32672">MEKASEMTQVHSYLSHNKPYGSLSQASRSDISFADLESNASSSSSSSSTRRNYKTLLTQHLLTVPFILACTVIFASFLQLESSTRGVVCTYLLVVGLFGWALAFLMRRPTYFLLDRVFALPHEFSAIVTLVLAGVVEEVCRLACVRLFVSPASNSGVLLQAYFLGLGWSLSESVYFIVQNLLLIRPYRTAVFLDVRSVESRKQLAEILGSDLSEITPWWGVFWRFSSVMMHIGLSLCVAYKCVLVWPAALVHAVLYVVWGEYLSVFGIPATSYVTLLVSMTIFLIGLALFGEIV</sequence>
<keyword evidence="1" id="KW-0812">Transmembrane</keyword>
<protein>
    <recommendedName>
        <fullName evidence="4">Transmembrane protein 147</fullName>
    </recommendedName>
</protein>
<feature type="transmembrane region" description="Helical" evidence="1">
    <location>
        <begin position="232"/>
        <end position="258"/>
    </location>
</feature>
<keyword evidence="1" id="KW-1133">Transmembrane helix</keyword>
<reference evidence="2 3" key="1">
    <citation type="journal article" date="2018" name="New Phytol.">
        <title>Phylogenomics of Endogonaceae and evolution of mycorrhizas within Mucoromycota.</title>
        <authorList>
            <person name="Chang Y."/>
            <person name="Desiro A."/>
            <person name="Na H."/>
            <person name="Sandor L."/>
            <person name="Lipzen A."/>
            <person name="Clum A."/>
            <person name="Barry K."/>
            <person name="Grigoriev I.V."/>
            <person name="Martin F.M."/>
            <person name="Stajich J.E."/>
            <person name="Smith M.E."/>
            <person name="Bonito G."/>
            <person name="Spatafora J.W."/>
        </authorList>
    </citation>
    <scope>NUCLEOTIDE SEQUENCE [LARGE SCALE GENOMIC DNA]</scope>
    <source>
        <strain evidence="2 3">AD002</strain>
    </source>
</reference>
<evidence type="ECO:0000313" key="2">
    <source>
        <dbReference type="EMBL" id="RUS25309.1"/>
    </source>
</evidence>
<dbReference type="EMBL" id="RBNJ01013322">
    <property type="protein sequence ID" value="RUS25309.1"/>
    <property type="molecule type" value="Genomic_DNA"/>
</dbReference>
<keyword evidence="1" id="KW-0472">Membrane</keyword>
<feature type="transmembrane region" description="Helical" evidence="1">
    <location>
        <begin position="156"/>
        <end position="178"/>
    </location>
</feature>
<feature type="transmembrane region" description="Helical" evidence="1">
    <location>
        <begin position="84"/>
        <end position="105"/>
    </location>
</feature>